<reference evidence="1" key="1">
    <citation type="journal article" date="2021" name="Proc. Natl. Acad. Sci. U.S.A.">
        <title>A Catalog of Tens of Thousands of Viruses from Human Metagenomes Reveals Hidden Associations with Chronic Diseases.</title>
        <authorList>
            <person name="Tisza M.J."/>
            <person name="Buck C.B."/>
        </authorList>
    </citation>
    <scope>NUCLEOTIDE SEQUENCE</scope>
    <source>
        <strain evidence="1">Ctg6Y13</strain>
    </source>
</reference>
<proteinExistence type="predicted"/>
<organism evidence="1">
    <name type="scientific">Siphoviridae sp. ctg6Y13</name>
    <dbReference type="NCBI Taxonomy" id="2826419"/>
    <lineage>
        <taxon>Viruses</taxon>
        <taxon>Duplodnaviria</taxon>
        <taxon>Heunggongvirae</taxon>
        <taxon>Uroviricota</taxon>
        <taxon>Caudoviricetes</taxon>
    </lineage>
</organism>
<accession>A0A8S5QXQ6</accession>
<evidence type="ECO:0000313" key="1">
    <source>
        <dbReference type="EMBL" id="DAE24047.1"/>
    </source>
</evidence>
<protein>
    <submittedName>
        <fullName evidence="1">Major capsid protein</fullName>
    </submittedName>
</protein>
<dbReference type="EMBL" id="BK015766">
    <property type="protein sequence ID" value="DAE24047.1"/>
    <property type="molecule type" value="Genomic_DNA"/>
</dbReference>
<name>A0A8S5QXQ6_9CAUD</name>
<sequence>MAMVYTQIFADKIDERFTSDAVSQKIVNNDYSFVGAKTVKVTSINTVDNKDYNRNTGYGNADVLENSVQEMTLTKDRGFKILLDKMDEDETKIKAGEVLARQLRERVIPEIEKYRFETILKTCDTKSQTVTGLAANNAYNKFLEAQEKLNDADIPQNRIAYVTPEFLTKLKKDENFVKASDIGQNIKINGLVGMVDGVPIVRVTKKWMEIKTGVGGATTKNYGCLVGHNSATVAPVKLAEYRVVTDSENYSGTLFLGRFYYDCFILNNKVKGLVAIEA</sequence>